<dbReference type="OrthoDB" id="3197085at2"/>
<evidence type="ECO:0000256" key="1">
    <source>
        <dbReference type="ARBA" id="ARBA00010923"/>
    </source>
</evidence>
<dbReference type="STRING" id="1123024.GCA_000423625_02571"/>
<dbReference type="Gene3D" id="1.10.287.1120">
    <property type="entry name" value="Bipartite methylase S protein"/>
    <property type="match status" value="1"/>
</dbReference>
<keyword evidence="2" id="KW-0680">Restriction system</keyword>
<keyword evidence="6" id="KW-1185">Reference proteome</keyword>
<dbReference type="AlphaFoldDB" id="A0A511D6M5"/>
<comment type="similarity">
    <text evidence="1">Belongs to the type-I restriction system S methylase family.</text>
</comment>
<dbReference type="InterPro" id="IPR044946">
    <property type="entry name" value="Restrct_endonuc_typeI_TRD_sf"/>
</dbReference>
<protein>
    <recommendedName>
        <fullName evidence="4">Type I restriction modification DNA specificity domain-containing protein</fullName>
    </recommendedName>
</protein>
<dbReference type="CDD" id="cd17268">
    <property type="entry name" value="RMtype1_S_Ara36733I_TRD1-CR1_like"/>
    <property type="match status" value="1"/>
</dbReference>
<dbReference type="GO" id="GO:0003677">
    <property type="term" value="F:DNA binding"/>
    <property type="evidence" value="ECO:0007669"/>
    <property type="project" value="UniProtKB-KW"/>
</dbReference>
<sequence>MSIAATVGVPIVTGIRACIHDGFVAIQNLRGLDQTYLLYTLRSLQSELRSAGQTGSQQNVNTDIVKGLQIPMPPIEEQRAIAAALLDIDHLIGALERTIAKKQAIKKGMMQQLMTGRTRLPGFTDPWEVVTLGDLGVFLKGRGIKRDDVRQSGIPCIRYGELYTDFVNYTDTARSFVSPDIAATALPLHSGDLMFAGSGETREEIGTCVAYIGEEPAVAGGDIVVFRGSFNPIYLATLANTPAVSTQKARAGQGDAIVHINSRALASVSIELPPRHEQDAIAEVLVDADNVISALRSRLNKAKSIKQGTMQQLLTGRTRLPLEVAS</sequence>
<dbReference type="Pfam" id="PF01420">
    <property type="entry name" value="Methylase_S"/>
    <property type="match status" value="2"/>
</dbReference>
<dbReference type="Gene3D" id="3.90.220.20">
    <property type="entry name" value="DNA methylase specificity domains"/>
    <property type="match status" value="2"/>
</dbReference>
<dbReference type="Proteomes" id="UP000321328">
    <property type="component" value="Unassembled WGS sequence"/>
</dbReference>
<evidence type="ECO:0000259" key="4">
    <source>
        <dbReference type="Pfam" id="PF01420"/>
    </source>
</evidence>
<feature type="domain" description="Type I restriction modification DNA specificity" evidence="4">
    <location>
        <begin position="11"/>
        <end position="99"/>
    </location>
</feature>
<keyword evidence="3" id="KW-0238">DNA-binding</keyword>
<organism evidence="5 6">
    <name type="scientific">Pseudonocardia asaccharolytica DSM 44247 = NBRC 16224</name>
    <dbReference type="NCBI Taxonomy" id="1123024"/>
    <lineage>
        <taxon>Bacteria</taxon>
        <taxon>Bacillati</taxon>
        <taxon>Actinomycetota</taxon>
        <taxon>Actinomycetes</taxon>
        <taxon>Pseudonocardiales</taxon>
        <taxon>Pseudonocardiaceae</taxon>
        <taxon>Pseudonocardia</taxon>
    </lineage>
</organism>
<dbReference type="GO" id="GO:0009307">
    <property type="term" value="P:DNA restriction-modification system"/>
    <property type="evidence" value="ECO:0007669"/>
    <property type="project" value="UniProtKB-KW"/>
</dbReference>
<dbReference type="SUPFAM" id="SSF116734">
    <property type="entry name" value="DNA methylase specificity domain"/>
    <property type="match status" value="2"/>
</dbReference>
<dbReference type="PANTHER" id="PTHR30408:SF12">
    <property type="entry name" value="TYPE I RESTRICTION ENZYME MJAVIII SPECIFICITY SUBUNIT"/>
    <property type="match status" value="1"/>
</dbReference>
<comment type="caution">
    <text evidence="5">The sequence shown here is derived from an EMBL/GenBank/DDBJ whole genome shotgun (WGS) entry which is preliminary data.</text>
</comment>
<gene>
    <name evidence="5" type="ORF">PA7_24450</name>
</gene>
<proteinExistence type="inferred from homology"/>
<accession>A0A511D6M5</accession>
<feature type="domain" description="Type I restriction modification DNA specificity" evidence="4">
    <location>
        <begin position="125"/>
        <end position="299"/>
    </location>
</feature>
<evidence type="ECO:0000256" key="2">
    <source>
        <dbReference type="ARBA" id="ARBA00022747"/>
    </source>
</evidence>
<evidence type="ECO:0000313" key="5">
    <source>
        <dbReference type="EMBL" id="GEL18608.1"/>
    </source>
</evidence>
<evidence type="ECO:0000256" key="3">
    <source>
        <dbReference type="ARBA" id="ARBA00023125"/>
    </source>
</evidence>
<evidence type="ECO:0000313" key="6">
    <source>
        <dbReference type="Proteomes" id="UP000321328"/>
    </source>
</evidence>
<dbReference type="EMBL" id="BJVI01000023">
    <property type="protein sequence ID" value="GEL18608.1"/>
    <property type="molecule type" value="Genomic_DNA"/>
</dbReference>
<dbReference type="InterPro" id="IPR052021">
    <property type="entry name" value="Type-I_RS_S_subunit"/>
</dbReference>
<dbReference type="InterPro" id="IPR000055">
    <property type="entry name" value="Restrct_endonuc_typeI_TRD"/>
</dbReference>
<dbReference type="PANTHER" id="PTHR30408">
    <property type="entry name" value="TYPE-1 RESTRICTION ENZYME ECOKI SPECIFICITY PROTEIN"/>
    <property type="match status" value="1"/>
</dbReference>
<reference evidence="5 6" key="1">
    <citation type="submission" date="2019-07" db="EMBL/GenBank/DDBJ databases">
        <title>Whole genome shotgun sequence of Pseudonocardia asaccharolytica NBRC 16224.</title>
        <authorList>
            <person name="Hosoyama A."/>
            <person name="Uohara A."/>
            <person name="Ohji S."/>
            <person name="Ichikawa N."/>
        </authorList>
    </citation>
    <scope>NUCLEOTIDE SEQUENCE [LARGE SCALE GENOMIC DNA]</scope>
    <source>
        <strain evidence="5 6">NBRC 16224</strain>
    </source>
</reference>
<name>A0A511D6M5_9PSEU</name>